<feature type="domain" description="BPL/LPL catalytic" evidence="2">
    <location>
        <begin position="16"/>
        <end position="198"/>
    </location>
</feature>
<evidence type="ECO:0000259" key="2">
    <source>
        <dbReference type="PROSITE" id="PS51733"/>
    </source>
</evidence>
<dbReference type="Proteomes" id="UP001368618">
    <property type="component" value="Chromosome"/>
</dbReference>
<accession>A0ABZ2GVK5</accession>
<keyword evidence="1 3" id="KW-0436">Ligase</keyword>
<evidence type="ECO:0000313" key="3">
    <source>
        <dbReference type="EMBL" id="WWR11494.1"/>
    </source>
</evidence>
<dbReference type="EC" id="6.3.4.15" evidence="3"/>
<keyword evidence="4" id="KW-1185">Reference proteome</keyword>
<dbReference type="Gene3D" id="2.30.30.100">
    <property type="match status" value="1"/>
</dbReference>
<dbReference type="EMBL" id="CP135137">
    <property type="protein sequence ID" value="WWR11494.1"/>
    <property type="molecule type" value="Genomic_DNA"/>
</dbReference>
<sequence>MSYINKKIISNLLNKKNFKKKFNLYVFKSIKSTNQFLKKLPYKPILEICCSEQQTNGKGKNNKKWISPFGKNIYLSSKWNLRCKSSLLPGLSLIVGLSIIDSLKFRNIEQNLKIKWPNDIFWKNKKMGGILIENNIKCNNLQKIIIGIGLNINLNPYKYSSKKKFFCSLHEIIKKKYNRNYLIANLLCSLNNNLKLFLKTGFHSFLNKWKKFDFLLGKYIGISQSKKSLFGIYKGINNNGHLILKMNKKIINIASGSIIYSRKINKYYYSKNIIFKRKK</sequence>
<dbReference type="Pfam" id="PF03099">
    <property type="entry name" value="BPL_LplA_LipB"/>
    <property type="match status" value="1"/>
</dbReference>
<proteinExistence type="predicted"/>
<dbReference type="InterPro" id="IPR004143">
    <property type="entry name" value="BPL_LPL_catalytic"/>
</dbReference>
<protein>
    <submittedName>
        <fullName evidence="3">Biotin--[acetyl-CoA-carboxylase] ligase</fullName>
        <ecNumber evidence="3">6.3.4.15</ecNumber>
    </submittedName>
</protein>
<dbReference type="PANTHER" id="PTHR12835">
    <property type="entry name" value="BIOTIN PROTEIN LIGASE"/>
    <property type="match status" value="1"/>
</dbReference>
<dbReference type="Gene3D" id="3.30.930.10">
    <property type="entry name" value="Bira Bifunctional Protein, Domain 2"/>
    <property type="match status" value="1"/>
</dbReference>
<evidence type="ECO:0000313" key="4">
    <source>
        <dbReference type="Proteomes" id="UP001368618"/>
    </source>
</evidence>
<dbReference type="PROSITE" id="PS51733">
    <property type="entry name" value="BPL_LPL_CATALYTIC"/>
    <property type="match status" value="1"/>
</dbReference>
<gene>
    <name evidence="3" type="ORF">RQL39_02275</name>
</gene>
<dbReference type="PANTHER" id="PTHR12835:SF5">
    <property type="entry name" value="BIOTIN--PROTEIN LIGASE"/>
    <property type="match status" value="1"/>
</dbReference>
<organism evidence="3 4">
    <name type="scientific">Candidatus Legionella polyplacis</name>
    <dbReference type="NCBI Taxonomy" id="2005262"/>
    <lineage>
        <taxon>Bacteria</taxon>
        <taxon>Pseudomonadati</taxon>
        <taxon>Pseudomonadota</taxon>
        <taxon>Gammaproteobacteria</taxon>
        <taxon>Legionellales</taxon>
        <taxon>Legionellaceae</taxon>
        <taxon>Legionella</taxon>
    </lineage>
</organism>
<dbReference type="SUPFAM" id="SSF55681">
    <property type="entry name" value="Class II aaRS and biotin synthetases"/>
    <property type="match status" value="1"/>
</dbReference>
<reference evidence="3" key="1">
    <citation type="submission" date="2023-09" db="EMBL/GenBank/DDBJ databases">
        <title>Genomes of two closely related lineages of the louse Polyplax serrata with different host specificities.</title>
        <authorList>
            <person name="Martinu J."/>
            <person name="Tarabai H."/>
            <person name="Stefka J."/>
            <person name="Hypsa V."/>
        </authorList>
    </citation>
    <scope>NUCLEOTIDE SEQUENCE [LARGE SCALE GENOMIC DNA]</scope>
    <source>
        <strain evidence="3">98ZLc_SE</strain>
    </source>
</reference>
<dbReference type="InterPro" id="IPR004408">
    <property type="entry name" value="Biotin_CoA_COase_ligase"/>
</dbReference>
<dbReference type="InterPro" id="IPR045864">
    <property type="entry name" value="aa-tRNA-synth_II/BPL/LPL"/>
</dbReference>
<dbReference type="GO" id="GO:0004077">
    <property type="term" value="F:biotin--[biotin carboxyl-carrier protein] ligase activity"/>
    <property type="evidence" value="ECO:0007669"/>
    <property type="project" value="UniProtKB-EC"/>
</dbReference>
<evidence type="ECO:0000256" key="1">
    <source>
        <dbReference type="ARBA" id="ARBA00022598"/>
    </source>
</evidence>
<dbReference type="RefSeq" id="WP_338516067.1">
    <property type="nucleotide sequence ID" value="NZ_CP135137.1"/>
</dbReference>
<dbReference type="NCBIfam" id="TIGR00121">
    <property type="entry name" value="birA_ligase"/>
    <property type="match status" value="1"/>
</dbReference>
<name>A0ABZ2GVK5_9GAMM</name>